<dbReference type="SUPFAM" id="SSF51679">
    <property type="entry name" value="Bacterial luciferase-like"/>
    <property type="match status" value="1"/>
</dbReference>
<evidence type="ECO:0000259" key="1">
    <source>
        <dbReference type="Pfam" id="PF00296"/>
    </source>
</evidence>
<dbReference type="AlphaFoldDB" id="A0A1G9AW31"/>
<dbReference type="InterPro" id="IPR011251">
    <property type="entry name" value="Luciferase-like_dom"/>
</dbReference>
<gene>
    <name evidence="2" type="ORF">SAMN05216216_1027</name>
</gene>
<dbReference type="EMBL" id="FNFY01000002">
    <property type="protein sequence ID" value="SDK31104.1"/>
    <property type="molecule type" value="Genomic_DNA"/>
</dbReference>
<keyword evidence="3" id="KW-1185">Reference proteome</keyword>
<dbReference type="Pfam" id="PF00296">
    <property type="entry name" value="Bac_luciferase"/>
    <property type="match status" value="1"/>
</dbReference>
<dbReference type="Gene3D" id="3.20.20.30">
    <property type="entry name" value="Luciferase-like domain"/>
    <property type="match status" value="1"/>
</dbReference>
<sequence>MMKQMWSEAFPEIQSERVNLTEGDVVPKPAMSGVPVFGTGYSGQTMEWLAEHTDGWLFYPQDLQGQKKLVNQWRGATETFKPFAQPLAIDLSERPGEVAKPLPIGFRSGHNFLIDYLNAYQEAGVNHVMIALKQNKRPAEEVIQELGEYVVPKFPAIIESKYSFLNFK</sequence>
<evidence type="ECO:0000313" key="3">
    <source>
        <dbReference type="Proteomes" id="UP000199008"/>
    </source>
</evidence>
<dbReference type="InterPro" id="IPR036661">
    <property type="entry name" value="Luciferase-like_sf"/>
</dbReference>
<proteinExistence type="predicted"/>
<feature type="domain" description="Luciferase-like" evidence="1">
    <location>
        <begin position="2"/>
        <end position="81"/>
    </location>
</feature>
<protein>
    <submittedName>
        <fullName evidence="2">Luciferase-type oxidoreductase, BA3436 family</fullName>
    </submittedName>
</protein>
<accession>A0A1G9AW31</accession>
<organism evidence="2 3">
    <name type="scientific">Lacicoccus qingdaonensis</name>
    <dbReference type="NCBI Taxonomy" id="576118"/>
    <lineage>
        <taxon>Bacteria</taxon>
        <taxon>Bacillati</taxon>
        <taxon>Bacillota</taxon>
        <taxon>Bacilli</taxon>
        <taxon>Bacillales</taxon>
        <taxon>Salinicoccaceae</taxon>
        <taxon>Lacicoccus</taxon>
    </lineage>
</organism>
<name>A0A1G9AW31_9BACL</name>
<reference evidence="3" key="1">
    <citation type="submission" date="2016-10" db="EMBL/GenBank/DDBJ databases">
        <authorList>
            <person name="Varghese N."/>
            <person name="Submissions S."/>
        </authorList>
    </citation>
    <scope>NUCLEOTIDE SEQUENCE [LARGE SCALE GENOMIC DNA]</scope>
    <source>
        <strain evidence="3">CGMCC 1.8895</strain>
    </source>
</reference>
<dbReference type="GO" id="GO:0016705">
    <property type="term" value="F:oxidoreductase activity, acting on paired donors, with incorporation or reduction of molecular oxygen"/>
    <property type="evidence" value="ECO:0007669"/>
    <property type="project" value="InterPro"/>
</dbReference>
<dbReference type="STRING" id="576118.SAMN05216216_1027"/>
<evidence type="ECO:0000313" key="2">
    <source>
        <dbReference type="EMBL" id="SDK31104.1"/>
    </source>
</evidence>
<dbReference type="Proteomes" id="UP000199008">
    <property type="component" value="Unassembled WGS sequence"/>
</dbReference>